<dbReference type="PANTHER" id="PTHR11319">
    <property type="entry name" value="G PROTEIN-COUPLED RECEPTOR-RELATED"/>
    <property type="match status" value="1"/>
</dbReference>
<protein>
    <submittedName>
        <fullName evidence="3">Uncharacterized protein</fullName>
    </submittedName>
</protein>
<dbReference type="InterPro" id="IPR011050">
    <property type="entry name" value="Pectin_lyase_fold/virulence"/>
</dbReference>
<keyword evidence="1" id="KW-0812">Transmembrane</keyword>
<organism evidence="3 4">
    <name type="scientific">Porites lobata</name>
    <dbReference type="NCBI Taxonomy" id="104759"/>
    <lineage>
        <taxon>Eukaryota</taxon>
        <taxon>Metazoa</taxon>
        <taxon>Cnidaria</taxon>
        <taxon>Anthozoa</taxon>
        <taxon>Hexacorallia</taxon>
        <taxon>Scleractinia</taxon>
        <taxon>Fungiina</taxon>
        <taxon>Poritidae</taxon>
        <taxon>Porites</taxon>
    </lineage>
</organism>
<keyword evidence="1" id="KW-0472">Membrane</keyword>
<name>A0ABN8N1L4_9CNID</name>
<evidence type="ECO:0000256" key="2">
    <source>
        <dbReference type="SAM" id="SignalP"/>
    </source>
</evidence>
<feature type="transmembrane region" description="Helical" evidence="1">
    <location>
        <begin position="1230"/>
        <end position="1248"/>
    </location>
</feature>
<dbReference type="PANTHER" id="PTHR11319:SF35">
    <property type="entry name" value="OUTER MEMBRANE PROTEIN PMPC-RELATED"/>
    <property type="match status" value="1"/>
</dbReference>
<keyword evidence="4" id="KW-1185">Reference proteome</keyword>
<dbReference type="SMART" id="SM00710">
    <property type="entry name" value="PbH1"/>
    <property type="match status" value="9"/>
</dbReference>
<evidence type="ECO:0000313" key="3">
    <source>
        <dbReference type="EMBL" id="CAH3040944.1"/>
    </source>
</evidence>
<feature type="transmembrane region" description="Helical" evidence="1">
    <location>
        <begin position="1353"/>
        <end position="1374"/>
    </location>
</feature>
<keyword evidence="1" id="KW-1133">Transmembrane helix</keyword>
<evidence type="ECO:0000313" key="4">
    <source>
        <dbReference type="Proteomes" id="UP001159405"/>
    </source>
</evidence>
<feature type="chain" id="PRO_5046609223" evidence="2">
    <location>
        <begin position="25"/>
        <end position="1457"/>
    </location>
</feature>
<gene>
    <name evidence="3" type="ORF">PLOB_00045602</name>
</gene>
<dbReference type="SUPFAM" id="SSF51126">
    <property type="entry name" value="Pectin lyase-like"/>
    <property type="match status" value="3"/>
</dbReference>
<dbReference type="InterPro" id="IPR006626">
    <property type="entry name" value="PbH1"/>
</dbReference>
<dbReference type="EMBL" id="CALNXK010000008">
    <property type="protein sequence ID" value="CAH3040944.1"/>
    <property type="molecule type" value="Genomic_DNA"/>
</dbReference>
<reference evidence="3 4" key="1">
    <citation type="submission" date="2022-05" db="EMBL/GenBank/DDBJ databases">
        <authorList>
            <consortium name="Genoscope - CEA"/>
            <person name="William W."/>
        </authorList>
    </citation>
    <scope>NUCLEOTIDE SEQUENCE [LARGE SCALE GENOMIC DNA]</scope>
</reference>
<feature type="transmembrane region" description="Helical" evidence="1">
    <location>
        <begin position="1394"/>
        <end position="1422"/>
    </location>
</feature>
<accession>A0ABN8N1L4</accession>
<feature type="transmembrane region" description="Helical" evidence="1">
    <location>
        <begin position="1116"/>
        <end position="1139"/>
    </location>
</feature>
<dbReference type="Proteomes" id="UP001159405">
    <property type="component" value="Unassembled WGS sequence"/>
</dbReference>
<feature type="signal peptide" evidence="2">
    <location>
        <begin position="1"/>
        <end position="24"/>
    </location>
</feature>
<comment type="caution">
    <text evidence="3">The sequence shown here is derived from an EMBL/GenBank/DDBJ whole genome shotgun (WGS) entry which is preliminary data.</text>
</comment>
<keyword evidence="2" id="KW-0732">Signal</keyword>
<sequence>MIMMLCKFAWTFCLLVFSISGSTGVEEGSRTDVYVSIHGQDIDNCGPQNEPCRSIPKAVQQVENNGRIHLDGSGTNDQPFDCKSRLANDQSWGISIDKSMSIERLDSTPHVNCENGFRFHKDKVRMKIILSGIAFEHAPLVFDDCNSVQLINCSFKNAGKRAAVSVLTQNIPTVFLNIQGPSLFLNNQRCIEVWISNKRGVSLTLGVNNTIFQENGLQSNQSTRAVISIRTNIKSNSSVRTDISVNKVTSVENKAPFMLLVVPTANTKEVYSHVKLLNNNLRSSTKTNSARRYMDSMYISQVRKTDTRFHHFLCGNNSNDLALRCIKISSSKADVTIENSSFVGQTVTTGKGGALSIECKGSASLVVKNTTFERNKAYSGGGAISFNSVKGNLRLELTNVNFSECESGTQGSAVLVGKTHSLIAKPINYVLYAHFRNVRVKNCACSHSSIGVMLKSGFVEFKRFHWENTVSKVSGGIFVASTGTWKTNVSILKSNFTDSHYNGSVFVRIEALKKHRGKVLLANTSMYNNQNIALIINPKYEILLKNVTIAYCRHGLQTSNEWLLPSELPLKPVEILIENCTFKGNVYDVSITVREARSASFTVNNTNFIGQSNGHAIRFYMPAVGNKTKTSRATVKIDKVIFDARPASCFALYFQGKKYVTIRRSTFRHCTSVNQELWNYGDSKFAYETATGAISILSNLDKRYKTGCVQRNITNNTHPLWRYDTHVTVEDTLFQENTGLNGGAVYLSNGNTTFRNCSFENNLAAMNTGQVYSAYGTGRVEFVNCSFVSSTYHATISGRKFKNVAFFYSESGGPIKFRNSSMFSSTSTRRSFSVLAVYNGGYVDIDRETSIRCEGSQMSLANATRFVYTEKRQRLCIENVTVLSFSCKLCSPGYYSLQTGFSKGLAVDDSFQCHPCPLGATCIRNESSIAAVENFWGYNVSESDAQVLNFVPCPKGYCRSPSPQSLVYNSCHGNRTGFLCGQCAPGYTESLFNSECRKTAQCKDYLFWVAIILFSAALALYLLIDPPLLRLLSPQQILWFMRRQSEESSENCEERDSGYTKIAFYYYQVADLLLSNSLDEMPLVVALISAFNFEVRASYLRIDCPFPGLTPATKELLLSLVVVATMANLALIFCAHLVISRYHKKLRNRYMAVFLEILLLGYDRLAETSLALMHCVSTGDEHRLFIDGTTICWQPWQYILLGYIIVFVVPFIAVLYFGSSKLHSSSISSGEFLAACVIPLPFLIYWLFKHVFKRRNEENGSEEAAARLNNSAEVMKVLDEPFRAPNDRGEGTHYWESVMIGRRLVLLTFHSFIHNAMIRLFFMASACDFMAIQHIIKAPFRSKTANKAETMSLVTLAIIAKISLVKATLLSSGISAKGTNKDFLEGLQWFELAAMGLVPAFLSLLAALAILSQTFRLIIYIVKKIARRFRKDNISDPPSIDELTDPLWSSSQDDGSC</sequence>
<feature type="transmembrane region" description="Helical" evidence="1">
    <location>
        <begin position="1198"/>
        <end position="1218"/>
    </location>
</feature>
<evidence type="ECO:0000256" key="1">
    <source>
        <dbReference type="SAM" id="Phobius"/>
    </source>
</evidence>
<proteinExistence type="predicted"/>